<name>A0AAE9LP09_9GAMM</name>
<protein>
    <submittedName>
        <fullName evidence="1">Uncharacterized protein</fullName>
    </submittedName>
</protein>
<dbReference type="EMBL" id="CP098732">
    <property type="protein sequence ID" value="USE82021.1"/>
    <property type="molecule type" value="Genomic_DNA"/>
</dbReference>
<reference evidence="1" key="1">
    <citation type="submission" date="2022-06" db="EMBL/GenBank/DDBJ databases">
        <title>Isolation, identification and characterization of iprodione-degrading strains in Lhasa, Tibet.</title>
        <authorList>
            <person name="Pan H."/>
        </authorList>
    </citation>
    <scope>NUCLEOTIDE SEQUENCE</scope>
    <source>
        <strain evidence="1">Y-23</strain>
    </source>
</reference>
<dbReference type="AlphaFoldDB" id="A0AAE9LP09"/>
<dbReference type="Proteomes" id="UP001056716">
    <property type="component" value="Chromosome"/>
</dbReference>
<evidence type="ECO:0000313" key="1">
    <source>
        <dbReference type="EMBL" id="USE82021.1"/>
    </source>
</evidence>
<accession>A0AAE9LP09</accession>
<dbReference type="InterPro" id="IPR023366">
    <property type="entry name" value="ATP_synth_asu-like_sf"/>
</dbReference>
<evidence type="ECO:0000313" key="2">
    <source>
        <dbReference type="Proteomes" id="UP001056716"/>
    </source>
</evidence>
<dbReference type="KEGG" id="atz:M5E07_09320"/>
<sequence>MVASTDPKLYVHTNSNAPQLTNNFGCMIDVLDACLVNGFGAQSVSTLTTSGTTVTATFGAAHNFMQYQVIKIAGANQAEFNGEHRIISVPNANTITFQLTSEPSVSTATGAMTCSLPPLGWSKPFSAAGKAAYRSNNILLPSRPYLRVVDELDPAYTSTYAKYAKVGIVEDMTDIDTMLGVQAPYDSAAPNKNWVGTGSGTTVINGWAKWYYAGATANFYSDSQAVPAGNRNWFLVGNSDYFYILPASIAATTDVIIYGFGAFNSLVNADTSNTFLSCTLNNVAANSSYFHAQLTGLADSQATTKILLQRGYSQAAQSITAKNTSLNTGEAAMYSGSSNYIGAFNLTNVAPFAPVFINETVLRGEMFGLYWLFQNRPYSNYQLIEKNSGLYIAVNVVQSSSTLGQVVLKIGDL</sequence>
<dbReference type="RefSeq" id="WP_252218688.1">
    <property type="nucleotide sequence ID" value="NZ_CP098732.1"/>
</dbReference>
<keyword evidence="2" id="KW-1185">Reference proteome</keyword>
<gene>
    <name evidence="1" type="ORF">M5E07_09320</name>
</gene>
<dbReference type="Gene3D" id="2.40.30.20">
    <property type="match status" value="1"/>
</dbReference>
<organism evidence="1 2">
    <name type="scientific">Acinetobacter tibetensis</name>
    <dbReference type="NCBI Taxonomy" id="2943497"/>
    <lineage>
        <taxon>Bacteria</taxon>
        <taxon>Pseudomonadati</taxon>
        <taxon>Pseudomonadota</taxon>
        <taxon>Gammaproteobacteria</taxon>
        <taxon>Moraxellales</taxon>
        <taxon>Moraxellaceae</taxon>
        <taxon>Acinetobacter</taxon>
    </lineage>
</organism>
<proteinExistence type="predicted"/>